<accession>A0AAW1R554</accession>
<name>A0AAW1R554_9CHLO</name>
<dbReference type="EMBL" id="JALJOR010000001">
    <property type="protein sequence ID" value="KAK9828546.1"/>
    <property type="molecule type" value="Genomic_DNA"/>
</dbReference>
<keyword evidence="3" id="KW-1185">Reference proteome</keyword>
<evidence type="ECO:0000256" key="1">
    <source>
        <dbReference type="SAM" id="MobiDB-lite"/>
    </source>
</evidence>
<protein>
    <submittedName>
        <fullName evidence="2">Uncharacterized protein</fullName>
    </submittedName>
</protein>
<comment type="caution">
    <text evidence="2">The sequence shown here is derived from an EMBL/GenBank/DDBJ whole genome shotgun (WGS) entry which is preliminary data.</text>
</comment>
<feature type="region of interest" description="Disordered" evidence="1">
    <location>
        <begin position="64"/>
        <end position="89"/>
    </location>
</feature>
<dbReference type="Proteomes" id="UP001489004">
    <property type="component" value="Unassembled WGS sequence"/>
</dbReference>
<organism evidence="2 3">
    <name type="scientific">[Myrmecia] bisecta</name>
    <dbReference type="NCBI Taxonomy" id="41462"/>
    <lineage>
        <taxon>Eukaryota</taxon>
        <taxon>Viridiplantae</taxon>
        <taxon>Chlorophyta</taxon>
        <taxon>core chlorophytes</taxon>
        <taxon>Trebouxiophyceae</taxon>
        <taxon>Trebouxiales</taxon>
        <taxon>Trebouxiaceae</taxon>
        <taxon>Myrmecia</taxon>
    </lineage>
</organism>
<gene>
    <name evidence="2" type="ORF">WJX72_000701</name>
</gene>
<sequence length="116" mass="13350">MALYRASQAWEVVHRGVVGQALRACFATLPAGRQTTPTSTRRSIDDPAKFACSMTDPVYDYMNAPYERTPKRTPQHTQQPLRYGYKAPSFNNNSFMDPVYDYMSTHYERPKHKPQS</sequence>
<evidence type="ECO:0000313" key="3">
    <source>
        <dbReference type="Proteomes" id="UP001489004"/>
    </source>
</evidence>
<dbReference type="AlphaFoldDB" id="A0AAW1R554"/>
<proteinExistence type="predicted"/>
<evidence type="ECO:0000313" key="2">
    <source>
        <dbReference type="EMBL" id="KAK9828546.1"/>
    </source>
</evidence>
<reference evidence="2 3" key="1">
    <citation type="journal article" date="2024" name="Nat. Commun.">
        <title>Phylogenomics reveals the evolutionary origins of lichenization in chlorophyte algae.</title>
        <authorList>
            <person name="Puginier C."/>
            <person name="Libourel C."/>
            <person name="Otte J."/>
            <person name="Skaloud P."/>
            <person name="Haon M."/>
            <person name="Grisel S."/>
            <person name="Petersen M."/>
            <person name="Berrin J.G."/>
            <person name="Delaux P.M."/>
            <person name="Dal Grande F."/>
            <person name="Keller J."/>
        </authorList>
    </citation>
    <scope>NUCLEOTIDE SEQUENCE [LARGE SCALE GENOMIC DNA]</scope>
    <source>
        <strain evidence="2 3">SAG 2043</strain>
    </source>
</reference>